<dbReference type="AlphaFoldDB" id="A0A5C6CQY5"/>
<dbReference type="InterPro" id="IPR011040">
    <property type="entry name" value="Sialidase"/>
</dbReference>
<dbReference type="EMBL" id="SJPT01000002">
    <property type="protein sequence ID" value="TWU25259.1"/>
    <property type="molecule type" value="Genomic_DNA"/>
</dbReference>
<gene>
    <name evidence="2" type="primary">nedA_2</name>
    <name evidence="2" type="ORF">Pla52o_15570</name>
</gene>
<dbReference type="Proteomes" id="UP000316304">
    <property type="component" value="Unassembled WGS sequence"/>
</dbReference>
<name>A0A5C6CQY5_9BACT</name>
<accession>A0A5C6CQY5</accession>
<reference evidence="2 3" key="1">
    <citation type="submission" date="2019-02" db="EMBL/GenBank/DDBJ databases">
        <title>Deep-cultivation of Planctomycetes and their phenomic and genomic characterization uncovers novel biology.</title>
        <authorList>
            <person name="Wiegand S."/>
            <person name="Jogler M."/>
            <person name="Boedeker C."/>
            <person name="Pinto D."/>
            <person name="Vollmers J."/>
            <person name="Rivas-Marin E."/>
            <person name="Kohn T."/>
            <person name="Peeters S.H."/>
            <person name="Heuer A."/>
            <person name="Rast P."/>
            <person name="Oberbeckmann S."/>
            <person name="Bunk B."/>
            <person name="Jeske O."/>
            <person name="Meyerdierks A."/>
            <person name="Storesund J.E."/>
            <person name="Kallscheuer N."/>
            <person name="Luecker S."/>
            <person name="Lage O.M."/>
            <person name="Pohl T."/>
            <person name="Merkel B.J."/>
            <person name="Hornburger P."/>
            <person name="Mueller R.-W."/>
            <person name="Bruemmer F."/>
            <person name="Labrenz M."/>
            <person name="Spormann A.M."/>
            <person name="Op Den Camp H."/>
            <person name="Overmann J."/>
            <person name="Amann R."/>
            <person name="Jetten M.S.M."/>
            <person name="Mascher T."/>
            <person name="Medema M.H."/>
            <person name="Devos D.P."/>
            <person name="Kaster A.-K."/>
            <person name="Ovreas L."/>
            <person name="Rohde M."/>
            <person name="Galperin M.Y."/>
            <person name="Jogler C."/>
        </authorList>
    </citation>
    <scope>NUCLEOTIDE SEQUENCE [LARGE SCALE GENOMIC DNA]</scope>
    <source>
        <strain evidence="2 3">Pla52o</strain>
    </source>
</reference>
<dbReference type="PANTHER" id="PTHR43752:SF2">
    <property type="entry name" value="BNR_ASP-BOX REPEAT FAMILY PROTEIN"/>
    <property type="match status" value="1"/>
</dbReference>
<dbReference type="SUPFAM" id="SSF50939">
    <property type="entry name" value="Sialidases"/>
    <property type="match status" value="1"/>
</dbReference>
<evidence type="ECO:0000259" key="1">
    <source>
        <dbReference type="Pfam" id="PF13088"/>
    </source>
</evidence>
<feature type="domain" description="Sialidase" evidence="1">
    <location>
        <begin position="98"/>
        <end position="365"/>
    </location>
</feature>
<dbReference type="GO" id="GO:0004308">
    <property type="term" value="F:exo-alpha-sialidase activity"/>
    <property type="evidence" value="ECO:0007669"/>
    <property type="project" value="UniProtKB-EC"/>
</dbReference>
<dbReference type="Pfam" id="PF13088">
    <property type="entry name" value="BNR_2"/>
    <property type="match status" value="1"/>
</dbReference>
<keyword evidence="2" id="KW-0326">Glycosidase</keyword>
<proteinExistence type="predicted"/>
<protein>
    <submittedName>
        <fullName evidence="2">Sialidase</fullName>
        <ecNumber evidence="2">3.2.1.18</ecNumber>
    </submittedName>
</protein>
<sequence>MMSPLPRALKTSDFIYPTKMPFEVIHRMNQRSNIVLATLLLVAVSISPVVAAEPIEDVHIVLKAEKIRGYRGINGDLIQLKDGPLLFCYTEYGDGGGIFAKTSPDQGKTWSESKLLVAQPQSPRPGKYNHPSLLQLKSGELLMTYNYSTHPAKPYYAVTLYRRSEDQGATWSEQLPVTPYAGYTLVHNDKLLALADGRIVVAAATKKYMPSSHDHNGYVGLTFFSDDQGYSWHPSKNEVDLYASAKIEVQEPDVVELKDGRLLMFARTYSGHPVKAYSKDRGETWSKGEMIRELKMPYAGLPTVRRIPSTGDLLFIWISGSSKSKSGLPMRSVLSTAISQDEGKTFVHQRNLVDDPADDVGYQCIEFLEDGKALIVYHTNDGLHLSRLNVDWFYGK</sequence>
<dbReference type="PANTHER" id="PTHR43752">
    <property type="entry name" value="BNR/ASP-BOX REPEAT FAMILY PROTEIN"/>
    <property type="match status" value="1"/>
</dbReference>
<comment type="caution">
    <text evidence="2">The sequence shown here is derived from an EMBL/GenBank/DDBJ whole genome shotgun (WGS) entry which is preliminary data.</text>
</comment>
<dbReference type="CDD" id="cd15482">
    <property type="entry name" value="Sialidase_non-viral"/>
    <property type="match status" value="1"/>
</dbReference>
<evidence type="ECO:0000313" key="2">
    <source>
        <dbReference type="EMBL" id="TWU25259.1"/>
    </source>
</evidence>
<organism evidence="2 3">
    <name type="scientific">Novipirellula galeiformis</name>
    <dbReference type="NCBI Taxonomy" id="2528004"/>
    <lineage>
        <taxon>Bacteria</taxon>
        <taxon>Pseudomonadati</taxon>
        <taxon>Planctomycetota</taxon>
        <taxon>Planctomycetia</taxon>
        <taxon>Pirellulales</taxon>
        <taxon>Pirellulaceae</taxon>
        <taxon>Novipirellula</taxon>
    </lineage>
</organism>
<dbReference type="EC" id="3.2.1.18" evidence="2"/>
<dbReference type="InterPro" id="IPR036278">
    <property type="entry name" value="Sialidase_sf"/>
</dbReference>
<keyword evidence="3" id="KW-1185">Reference proteome</keyword>
<evidence type="ECO:0000313" key="3">
    <source>
        <dbReference type="Proteomes" id="UP000316304"/>
    </source>
</evidence>
<keyword evidence="2" id="KW-0378">Hydrolase</keyword>
<dbReference type="RefSeq" id="WP_231612154.1">
    <property type="nucleotide sequence ID" value="NZ_SJPT01000002.1"/>
</dbReference>
<dbReference type="Gene3D" id="2.120.10.10">
    <property type="match status" value="1"/>
</dbReference>